<dbReference type="PANTHER" id="PTHR11102">
    <property type="entry name" value="SEL-1-LIKE PROTEIN"/>
    <property type="match status" value="1"/>
</dbReference>
<evidence type="ECO:0000256" key="1">
    <source>
        <dbReference type="ARBA" id="ARBA00038101"/>
    </source>
</evidence>
<organism evidence="2 3">
    <name type="scientific">Gonapodya prolifera (strain JEL478)</name>
    <name type="common">Monoblepharis prolifera</name>
    <dbReference type="NCBI Taxonomy" id="1344416"/>
    <lineage>
        <taxon>Eukaryota</taxon>
        <taxon>Fungi</taxon>
        <taxon>Fungi incertae sedis</taxon>
        <taxon>Chytridiomycota</taxon>
        <taxon>Chytridiomycota incertae sedis</taxon>
        <taxon>Monoblepharidomycetes</taxon>
        <taxon>Monoblepharidales</taxon>
        <taxon>Gonapodyaceae</taxon>
        <taxon>Gonapodya</taxon>
    </lineage>
</organism>
<dbReference type="SUPFAM" id="SSF57850">
    <property type="entry name" value="RING/U-box"/>
    <property type="match status" value="1"/>
</dbReference>
<name>A0A139A4J9_GONPJ</name>
<dbReference type="Proteomes" id="UP000070544">
    <property type="component" value="Unassembled WGS sequence"/>
</dbReference>
<dbReference type="OrthoDB" id="272077at2759"/>
<dbReference type="PANTHER" id="PTHR11102:SF160">
    <property type="entry name" value="ERAD-ASSOCIATED E3 UBIQUITIN-PROTEIN LIGASE COMPONENT HRD3"/>
    <property type="match status" value="1"/>
</dbReference>
<keyword evidence="3" id="KW-1185">Reference proteome</keyword>
<dbReference type="Pfam" id="PF08238">
    <property type="entry name" value="Sel1"/>
    <property type="match status" value="4"/>
</dbReference>
<dbReference type="Gene3D" id="1.25.40.10">
    <property type="entry name" value="Tetratricopeptide repeat domain"/>
    <property type="match status" value="1"/>
</dbReference>
<comment type="similarity">
    <text evidence="1">Belongs to the sel-1 family.</text>
</comment>
<dbReference type="InterPro" id="IPR050767">
    <property type="entry name" value="Sel1_AlgK"/>
</dbReference>
<sequence length="562" mass="63701">MRPDTFYQKNFPEADLLADMPDELQALMRQCWATKPEDRPQSFDQICDALEVLLKGTETEEDKFKQSMQPMVTAARNGGVDVQYALGSMFAGKIKGFPKDPALAIEFYELAAAKGHSDAQNELALYYYMGYPIAGILKNTKRAFELWGQAADKGHVDACHSLGHILMEGDEVQKDVRRALQLWMTAASGGDAHAKIDIGEMYLYGRGVEQNEEEARKWFRGVNYDGIASINTHSFSKTVALTSSDVKFVSKVPASVLCTMCKLAAVDPILDSCEKAHLFCRKCGTDLLFRNEPCPVSKTFWEITDYTDADDVQKILNILDVLCVKSPKCQWKGRYKLLVPHMLDCSHCSGEARLDVSDFYPQLQLGMSAFEVFMMQFGWDEEPAKNWQSRLPVADEVKNYESSYWWTTLIEGLIDEQRFTLLAPSFVFTFCAKGSIYDSMSNWANVVFFFRKPSDYNRKNPPSPKFVGTSVRFTGFAEVNGRAMMEKLLRFFGYTSDRLRNIKGAWATDWCVKDADYGFRENVVVSGRRALLEATMKIAANPEEHSHEIHVNLTDAEFIPEY</sequence>
<proteinExistence type="inferred from homology"/>
<dbReference type="STRING" id="1344416.A0A139A4J9"/>
<dbReference type="InterPro" id="IPR011990">
    <property type="entry name" value="TPR-like_helical_dom_sf"/>
</dbReference>
<protein>
    <submittedName>
        <fullName evidence="2">HCP-like protein</fullName>
    </submittedName>
</protein>
<accession>A0A139A4J9</accession>
<dbReference type="EMBL" id="KQ965797">
    <property type="protein sequence ID" value="KXS11722.1"/>
    <property type="molecule type" value="Genomic_DNA"/>
</dbReference>
<dbReference type="Gene3D" id="3.30.40.10">
    <property type="entry name" value="Zinc/RING finger domain, C3HC4 (zinc finger)"/>
    <property type="match status" value="1"/>
</dbReference>
<evidence type="ECO:0000313" key="2">
    <source>
        <dbReference type="EMBL" id="KXS11722.1"/>
    </source>
</evidence>
<dbReference type="AlphaFoldDB" id="A0A139A4J9"/>
<dbReference type="InterPro" id="IPR013083">
    <property type="entry name" value="Znf_RING/FYVE/PHD"/>
</dbReference>
<reference evidence="2 3" key="1">
    <citation type="journal article" date="2015" name="Genome Biol. Evol.">
        <title>Phylogenomic analyses indicate that early fungi evolved digesting cell walls of algal ancestors of land plants.</title>
        <authorList>
            <person name="Chang Y."/>
            <person name="Wang S."/>
            <person name="Sekimoto S."/>
            <person name="Aerts A.L."/>
            <person name="Choi C."/>
            <person name="Clum A."/>
            <person name="LaButti K.M."/>
            <person name="Lindquist E.A."/>
            <person name="Yee Ngan C."/>
            <person name="Ohm R.A."/>
            <person name="Salamov A.A."/>
            <person name="Grigoriev I.V."/>
            <person name="Spatafora J.W."/>
            <person name="Berbee M.L."/>
        </authorList>
    </citation>
    <scope>NUCLEOTIDE SEQUENCE [LARGE SCALE GENOMIC DNA]</scope>
    <source>
        <strain evidence="2 3">JEL478</strain>
    </source>
</reference>
<dbReference type="SUPFAM" id="SSF81901">
    <property type="entry name" value="HCP-like"/>
    <property type="match status" value="1"/>
</dbReference>
<dbReference type="InterPro" id="IPR006597">
    <property type="entry name" value="Sel1-like"/>
</dbReference>
<dbReference type="SMART" id="SM00671">
    <property type="entry name" value="SEL1"/>
    <property type="match status" value="4"/>
</dbReference>
<evidence type="ECO:0000313" key="3">
    <source>
        <dbReference type="Proteomes" id="UP000070544"/>
    </source>
</evidence>
<gene>
    <name evidence="2" type="ORF">M427DRAFT_72627</name>
</gene>